<feature type="transmembrane region" description="Helical" evidence="8">
    <location>
        <begin position="371"/>
        <end position="391"/>
    </location>
</feature>
<dbReference type="PANTHER" id="PTHR13533">
    <property type="entry name" value="N-ACETYLNEURAMINATE 9-O-ACETYLTRANSFERASE"/>
    <property type="match status" value="1"/>
</dbReference>
<dbReference type="Proteomes" id="UP000703269">
    <property type="component" value="Unassembled WGS sequence"/>
</dbReference>
<evidence type="ECO:0000313" key="10">
    <source>
        <dbReference type="EMBL" id="GJE99630.1"/>
    </source>
</evidence>
<name>A0A9P3GTV5_9APHY</name>
<protein>
    <submittedName>
        <fullName evidence="10">O-acetyltransferase</fullName>
    </submittedName>
</protein>
<proteinExistence type="inferred from homology"/>
<keyword evidence="4 8" id="KW-0812">Transmembrane</keyword>
<comment type="similarity">
    <text evidence="2">Belongs to the PC-esterase family. CASD1 subfamily.</text>
</comment>
<dbReference type="Pfam" id="PF07779">
    <property type="entry name" value="Cas1_AcylT"/>
    <property type="match status" value="1"/>
</dbReference>
<dbReference type="InterPro" id="IPR012419">
    <property type="entry name" value="Cas1_AcylTrans_dom"/>
</dbReference>
<comment type="subcellular location">
    <subcellularLocation>
        <location evidence="1">Membrane</location>
        <topology evidence="1">Multi-pass membrane protein</topology>
    </subcellularLocation>
</comment>
<feature type="transmembrane region" description="Helical" evidence="8">
    <location>
        <begin position="546"/>
        <end position="567"/>
    </location>
</feature>
<feature type="transmembrane region" description="Helical" evidence="8">
    <location>
        <begin position="621"/>
        <end position="642"/>
    </location>
</feature>
<evidence type="ECO:0000256" key="2">
    <source>
        <dbReference type="ARBA" id="ARBA00010666"/>
    </source>
</evidence>
<accession>A0A9P3GTV5</accession>
<evidence type="ECO:0000256" key="8">
    <source>
        <dbReference type="SAM" id="Phobius"/>
    </source>
</evidence>
<dbReference type="OrthoDB" id="1932925at2759"/>
<sequence length="866" mass="97921">MAPKRSFTLNPYLSQYAAAAAVVLSLVIGLLRYSILDRVDPLHCHALSSRGRWLDEVYGSWQPDGCMLHTYQEKDIKPCLKSKRLVFIGDSVTRQLYFQMAHALDSTLPAAPVDDDRKHADHDYTTSYDVRLSFYWDPFLNTSTSLSFIHSSSPPGSSTTFIEERPAMLVLGTGLWYLRYADTSGGLPAWEAMMENVLEVLSSGQDKPADLVLVLPVEEVVPSKLSPDRASTMHASDIDAMNSDLTHRIRPPTLTDPFTFTGGPTGMLPVSFPSVFNQMLDPTQTEDGLHFSASVVKTQANILLNLRCNDELPKAPPFDTTCCRSYPWPSLLHLLVLAAIIIWGPLCWFLGRRYGPRTTDSPLVSKEQLPWLVISASIALIYTADRTGYWLKEHKQFNPWTFAFLCIVSLAVGLLSSKRADSDQGILNRDQTDEWKGWMQIAILIYHYLGASKISGIYNPIRVLVASYLFMTGYGHMTYYVKKADFGVLRVAQILVRLNLFTLLLAYTMNTDYIFYYFSPLVSWWYLIIYGTMFAGSRFNESTPFLVIKLLLSMVLVTVAMKTSWLLEGAFAFLERICGIHWSAREWAFRVNLDIWIVYVGMFTALAVIKSREYRLTDHPHWPLVMKVASAVSVLALVWFFAFELSMNKFDYNLYHPLVSCIPVLAFVVLRNSTEALRSSSSRAFAFIGKCSLETFIIQYHFWLAGDTKGILVVIRGARWRPLNLVLTTLIFVCVSHYVANATGELTKWICSDKPKGTLPTTTNNTRPSAAVQEVIFQAPEEALELPVRKDQDGNVLPPEPDTPARPTRRWVDRLAEGSSPQSPRGFRLWYGETEWTPGVKSRMLIGLGVMWLLNILWTYPKPNIP</sequence>
<keyword evidence="11" id="KW-1185">Reference proteome</keyword>
<evidence type="ECO:0000256" key="3">
    <source>
        <dbReference type="ARBA" id="ARBA00022679"/>
    </source>
</evidence>
<evidence type="ECO:0000313" key="11">
    <source>
        <dbReference type="Proteomes" id="UP000703269"/>
    </source>
</evidence>
<feature type="transmembrane region" description="Helical" evidence="8">
    <location>
        <begin position="437"/>
        <end position="455"/>
    </location>
</feature>
<keyword evidence="5 8" id="KW-1133">Transmembrane helix</keyword>
<feature type="transmembrane region" description="Helical" evidence="8">
    <location>
        <begin position="654"/>
        <end position="672"/>
    </location>
</feature>
<feature type="transmembrane region" description="Helical" evidence="8">
    <location>
        <begin position="331"/>
        <end position="350"/>
    </location>
</feature>
<evidence type="ECO:0000259" key="9">
    <source>
        <dbReference type="Pfam" id="PF07779"/>
    </source>
</evidence>
<gene>
    <name evidence="10" type="ORF">PsYK624_159010</name>
</gene>
<comment type="caution">
    <text evidence="10">The sequence shown here is derived from an EMBL/GenBank/DDBJ whole genome shotgun (WGS) entry which is preliminary data.</text>
</comment>
<dbReference type="PANTHER" id="PTHR13533:SF1">
    <property type="entry name" value="N-ACETYLNEURAMINATE 9-O-ACETYLTRANSFERASE"/>
    <property type="match status" value="1"/>
</dbReference>
<feature type="transmembrane region" description="Helical" evidence="8">
    <location>
        <begin position="514"/>
        <end position="534"/>
    </location>
</feature>
<feature type="transmembrane region" description="Helical" evidence="8">
    <location>
        <begin position="12"/>
        <end position="35"/>
    </location>
</feature>
<feature type="transmembrane region" description="Helical" evidence="8">
    <location>
        <begin position="587"/>
        <end position="609"/>
    </location>
</feature>
<evidence type="ECO:0000256" key="1">
    <source>
        <dbReference type="ARBA" id="ARBA00004141"/>
    </source>
</evidence>
<dbReference type="GO" id="GO:0005975">
    <property type="term" value="P:carbohydrate metabolic process"/>
    <property type="evidence" value="ECO:0007669"/>
    <property type="project" value="UniProtKB-ARBA"/>
</dbReference>
<evidence type="ECO:0000256" key="4">
    <source>
        <dbReference type="ARBA" id="ARBA00022692"/>
    </source>
</evidence>
<dbReference type="GO" id="GO:0005794">
    <property type="term" value="C:Golgi apparatus"/>
    <property type="evidence" value="ECO:0007669"/>
    <property type="project" value="UniProtKB-ARBA"/>
</dbReference>
<feature type="transmembrane region" description="Helical" evidence="8">
    <location>
        <begin position="684"/>
        <end position="703"/>
    </location>
</feature>
<keyword evidence="3" id="KW-0808">Transferase</keyword>
<feature type="transmembrane region" description="Helical" evidence="8">
    <location>
        <begin position="844"/>
        <end position="861"/>
    </location>
</feature>
<dbReference type="AlphaFoldDB" id="A0A9P3GTV5"/>
<organism evidence="10 11">
    <name type="scientific">Phanerochaete sordida</name>
    <dbReference type="NCBI Taxonomy" id="48140"/>
    <lineage>
        <taxon>Eukaryota</taxon>
        <taxon>Fungi</taxon>
        <taxon>Dikarya</taxon>
        <taxon>Basidiomycota</taxon>
        <taxon>Agaricomycotina</taxon>
        <taxon>Agaricomycetes</taxon>
        <taxon>Polyporales</taxon>
        <taxon>Phanerochaetaceae</taxon>
        <taxon>Phanerochaete</taxon>
    </lineage>
</organism>
<dbReference type="GO" id="GO:0016740">
    <property type="term" value="F:transferase activity"/>
    <property type="evidence" value="ECO:0007669"/>
    <property type="project" value="UniProtKB-KW"/>
</dbReference>
<evidence type="ECO:0000256" key="7">
    <source>
        <dbReference type="ARBA" id="ARBA00023180"/>
    </source>
</evidence>
<keyword evidence="6 8" id="KW-0472">Membrane</keyword>
<reference evidence="10 11" key="1">
    <citation type="submission" date="2021-08" db="EMBL/GenBank/DDBJ databases">
        <title>Draft Genome Sequence of Phanerochaete sordida strain YK-624.</title>
        <authorList>
            <person name="Mori T."/>
            <person name="Dohra H."/>
            <person name="Suzuki T."/>
            <person name="Kawagishi H."/>
            <person name="Hirai H."/>
        </authorList>
    </citation>
    <scope>NUCLEOTIDE SEQUENCE [LARGE SCALE GENOMIC DNA]</scope>
    <source>
        <strain evidence="10 11">YK-624</strain>
    </source>
</reference>
<dbReference type="EMBL" id="BPQB01000115">
    <property type="protein sequence ID" value="GJE99630.1"/>
    <property type="molecule type" value="Genomic_DNA"/>
</dbReference>
<feature type="transmembrane region" description="Helical" evidence="8">
    <location>
        <begin position="723"/>
        <end position="740"/>
    </location>
</feature>
<feature type="domain" description="Cas1p 10 TM acyl transferase" evidence="9">
    <location>
        <begin position="317"/>
        <end position="756"/>
    </location>
</feature>
<dbReference type="GO" id="GO:0016020">
    <property type="term" value="C:membrane"/>
    <property type="evidence" value="ECO:0007669"/>
    <property type="project" value="UniProtKB-SubCell"/>
</dbReference>
<feature type="transmembrane region" description="Helical" evidence="8">
    <location>
        <begin position="397"/>
        <end position="416"/>
    </location>
</feature>
<feature type="transmembrane region" description="Helical" evidence="8">
    <location>
        <begin position="488"/>
        <end position="508"/>
    </location>
</feature>
<keyword evidence="7" id="KW-0325">Glycoprotein</keyword>
<evidence type="ECO:0000256" key="6">
    <source>
        <dbReference type="ARBA" id="ARBA00023136"/>
    </source>
</evidence>
<evidence type="ECO:0000256" key="5">
    <source>
        <dbReference type="ARBA" id="ARBA00022989"/>
    </source>
</evidence>